<feature type="transmembrane region" description="Helical" evidence="1">
    <location>
        <begin position="67"/>
        <end position="95"/>
    </location>
</feature>
<proteinExistence type="predicted"/>
<dbReference type="AlphaFoldDB" id="A0A3M9MJC8"/>
<comment type="caution">
    <text evidence="2">The sequence shown here is derived from an EMBL/GenBank/DDBJ whole genome shotgun (WGS) entry which is preliminary data.</text>
</comment>
<evidence type="ECO:0008006" key="4">
    <source>
        <dbReference type="Google" id="ProtNLM"/>
    </source>
</evidence>
<evidence type="ECO:0000313" key="2">
    <source>
        <dbReference type="EMBL" id="RNI25596.1"/>
    </source>
</evidence>
<evidence type="ECO:0000313" key="3">
    <source>
        <dbReference type="Proteomes" id="UP000272117"/>
    </source>
</evidence>
<organism evidence="2 3">
    <name type="scientific">Rufibacter latericius</name>
    <dbReference type="NCBI Taxonomy" id="2487040"/>
    <lineage>
        <taxon>Bacteria</taxon>
        <taxon>Pseudomonadati</taxon>
        <taxon>Bacteroidota</taxon>
        <taxon>Cytophagia</taxon>
        <taxon>Cytophagales</taxon>
        <taxon>Hymenobacteraceae</taxon>
        <taxon>Rufibacter</taxon>
    </lineage>
</organism>
<evidence type="ECO:0000256" key="1">
    <source>
        <dbReference type="SAM" id="Phobius"/>
    </source>
</evidence>
<feature type="transmembrane region" description="Helical" evidence="1">
    <location>
        <begin position="107"/>
        <end position="127"/>
    </location>
</feature>
<sequence>MASTSNSLEKKITGQRITQDSFFKEPVSHEEYTHFQVKYRVFCCLWAIASIFHMANHNSFTLNLTYFLSTLTAIALLAKPSSIARLLVFALIQMYQAYSEMPDTSNHWVLAAFINLTIVQSYLYLVVKRRSFHIDKAEFLNTFSPLVNLELITLYFFAFFHKLNSGFFDPAASCAVRFLVLQNDYYNLLPTSKDVITLNIYLTILIEALIPILIVLGRTRRWGILLGLVFHCILAYNPLNGFYDFSATVFALYFLLTDASFSAIIKKIYGKLLEGKKLIKERLASFNVLNFTLFAATLIVIMGLVHYYTRTDDYFRHLVWTGYSVTFIILFLLSLKTSRQETQSKVFAGAHYSLYLFPVLVFLNGFCPYLGLKTETSYAMFSNLRTEGGKTNHFLVPVSSQIFNYQKDVVEIISSSDPFFQKLAAEQRQLVYFQFRKYVRKNKVQQVTYLRNGQEFSYARGQSFTTHDLQKKEHPVLEKLMLFRNFYKSEVQGCLH</sequence>
<reference evidence="2 3" key="1">
    <citation type="submission" date="2018-11" db="EMBL/GenBank/DDBJ databases">
        <title>Rufibacter latericius sp. nov., isolated from water in Baiyang Lake.</title>
        <authorList>
            <person name="Yang Y."/>
        </authorList>
    </citation>
    <scope>NUCLEOTIDE SEQUENCE [LARGE SCALE GENOMIC DNA]</scope>
    <source>
        <strain evidence="2 3">R-22-1c-1</strain>
    </source>
</reference>
<keyword evidence="3" id="KW-1185">Reference proteome</keyword>
<feature type="transmembrane region" description="Helical" evidence="1">
    <location>
        <begin position="222"/>
        <end position="239"/>
    </location>
</feature>
<name>A0A3M9MJC8_9BACT</name>
<feature type="transmembrane region" description="Helical" evidence="1">
    <location>
        <begin position="195"/>
        <end position="215"/>
    </location>
</feature>
<feature type="transmembrane region" description="Helical" evidence="1">
    <location>
        <begin position="354"/>
        <end position="372"/>
    </location>
</feature>
<keyword evidence="1" id="KW-0472">Membrane</keyword>
<keyword evidence="1" id="KW-1133">Transmembrane helix</keyword>
<dbReference type="EMBL" id="RJJD01000008">
    <property type="protein sequence ID" value="RNI25596.1"/>
    <property type="molecule type" value="Genomic_DNA"/>
</dbReference>
<feature type="transmembrane region" description="Helical" evidence="1">
    <location>
        <begin position="139"/>
        <end position="160"/>
    </location>
</feature>
<gene>
    <name evidence="2" type="ORF">EFB08_12065</name>
</gene>
<feature type="transmembrane region" description="Helical" evidence="1">
    <location>
        <begin position="245"/>
        <end position="265"/>
    </location>
</feature>
<protein>
    <recommendedName>
        <fullName evidence="4">HTTM domain-containing protein</fullName>
    </recommendedName>
</protein>
<keyword evidence="1" id="KW-0812">Transmembrane</keyword>
<dbReference type="Proteomes" id="UP000272117">
    <property type="component" value="Unassembled WGS sequence"/>
</dbReference>
<feature type="transmembrane region" description="Helical" evidence="1">
    <location>
        <begin position="314"/>
        <end position="333"/>
    </location>
</feature>
<feature type="transmembrane region" description="Helical" evidence="1">
    <location>
        <begin position="286"/>
        <end position="308"/>
    </location>
</feature>
<accession>A0A3M9MJC8</accession>